<feature type="active site" description="Proton acceptor" evidence="4 5">
    <location>
        <position position="122"/>
    </location>
</feature>
<reference evidence="7 8" key="1">
    <citation type="submission" date="2018-08" db="EMBL/GenBank/DDBJ databases">
        <title>A genome reference for cultivated species of the human gut microbiota.</title>
        <authorList>
            <person name="Zou Y."/>
            <person name="Xue W."/>
            <person name="Luo G."/>
        </authorList>
    </citation>
    <scope>NUCLEOTIDE SEQUENCE [LARGE SCALE GENOMIC DNA]</scope>
    <source>
        <strain evidence="7 8">OF01-3</strain>
    </source>
</reference>
<name>A0A3E2TGT0_9FIRM</name>
<dbReference type="InterPro" id="IPR029035">
    <property type="entry name" value="DHS-like_NAD/FAD-binding_dom"/>
</dbReference>
<feature type="binding site" evidence="4">
    <location>
        <position position="35"/>
    </location>
    <ligand>
        <name>NAD(+)</name>
        <dbReference type="ChEBI" id="CHEBI:57540"/>
    </ligand>
</feature>
<comment type="catalytic activity">
    <reaction evidence="4">
        <text>N(6)-acetyl-L-lysyl-[protein] + NAD(+) + H2O = 2''-O-acetyl-ADP-D-ribose + nicotinamide + L-lysyl-[protein]</text>
        <dbReference type="Rhea" id="RHEA:43636"/>
        <dbReference type="Rhea" id="RHEA-COMP:9752"/>
        <dbReference type="Rhea" id="RHEA-COMP:10731"/>
        <dbReference type="ChEBI" id="CHEBI:15377"/>
        <dbReference type="ChEBI" id="CHEBI:17154"/>
        <dbReference type="ChEBI" id="CHEBI:29969"/>
        <dbReference type="ChEBI" id="CHEBI:57540"/>
        <dbReference type="ChEBI" id="CHEBI:61930"/>
        <dbReference type="ChEBI" id="CHEBI:83767"/>
        <dbReference type="EC" id="2.3.1.286"/>
    </reaction>
</comment>
<dbReference type="GO" id="GO:0008270">
    <property type="term" value="F:zinc ion binding"/>
    <property type="evidence" value="ECO:0007669"/>
    <property type="project" value="UniProtKB-UniRule"/>
</dbReference>
<evidence type="ECO:0000256" key="2">
    <source>
        <dbReference type="ARBA" id="ARBA00022679"/>
    </source>
</evidence>
<feature type="binding site" evidence="4 5">
    <location>
        <position position="151"/>
    </location>
    <ligand>
        <name>Zn(2+)</name>
        <dbReference type="ChEBI" id="CHEBI:29105"/>
    </ligand>
</feature>
<feature type="binding site" evidence="4">
    <location>
        <position position="122"/>
    </location>
    <ligand>
        <name>NAD(+)</name>
        <dbReference type="ChEBI" id="CHEBI:57540"/>
    </ligand>
</feature>
<feature type="binding site" evidence="4">
    <location>
        <position position="104"/>
    </location>
    <ligand>
        <name>NAD(+)</name>
        <dbReference type="ChEBI" id="CHEBI:57540"/>
    </ligand>
</feature>
<protein>
    <recommendedName>
        <fullName evidence="4">NAD-dependent protein deacetylase</fullName>
        <ecNumber evidence="4">2.3.1.286</ecNumber>
    </recommendedName>
    <alternativeName>
        <fullName evidence="4">Regulatory protein SIR2 homolog</fullName>
    </alternativeName>
</protein>
<feature type="binding site" evidence="4">
    <location>
        <position position="215"/>
    </location>
    <ligand>
        <name>NAD(+)</name>
        <dbReference type="ChEBI" id="CHEBI:57540"/>
    </ligand>
</feature>
<dbReference type="PANTHER" id="PTHR11085">
    <property type="entry name" value="NAD-DEPENDENT PROTEIN DEACYLASE SIRTUIN-5, MITOCHONDRIAL-RELATED"/>
    <property type="match status" value="1"/>
</dbReference>
<keyword evidence="4 5" id="KW-0862">Zinc</keyword>
<evidence type="ECO:0000313" key="8">
    <source>
        <dbReference type="Proteomes" id="UP000261011"/>
    </source>
</evidence>
<dbReference type="InterPro" id="IPR028628">
    <property type="entry name" value="Sirtuin_class_U"/>
</dbReference>
<dbReference type="PANTHER" id="PTHR11085:SF4">
    <property type="entry name" value="NAD-DEPENDENT PROTEIN DEACYLASE"/>
    <property type="match status" value="1"/>
</dbReference>
<dbReference type="EC" id="2.3.1.286" evidence="4"/>
<dbReference type="NCBIfam" id="NF001753">
    <property type="entry name" value="PRK00481.1-3"/>
    <property type="match status" value="1"/>
</dbReference>
<comment type="cofactor">
    <cofactor evidence="4">
        <name>Zn(2+)</name>
        <dbReference type="ChEBI" id="CHEBI:29105"/>
    </cofactor>
    <text evidence="4">Binds 1 zinc ion per subunit.</text>
</comment>
<dbReference type="NCBIfam" id="NF001752">
    <property type="entry name" value="PRK00481.1-1"/>
    <property type="match status" value="1"/>
</dbReference>
<dbReference type="InterPro" id="IPR050134">
    <property type="entry name" value="NAD-dep_sirtuin_deacylases"/>
</dbReference>
<feature type="binding site" evidence="4">
    <location>
        <position position="34"/>
    </location>
    <ligand>
        <name>nicotinamide</name>
        <dbReference type="ChEBI" id="CHEBI:17154"/>
    </ligand>
</feature>
<feature type="binding site" evidence="4">
    <location>
        <position position="107"/>
    </location>
    <ligand>
        <name>NAD(+)</name>
        <dbReference type="ChEBI" id="CHEBI:57540"/>
    </ligand>
</feature>
<dbReference type="Proteomes" id="UP000261011">
    <property type="component" value="Unassembled WGS sequence"/>
</dbReference>
<accession>A0A3E2TGT0</accession>
<keyword evidence="2 4" id="KW-0808">Transferase</keyword>
<dbReference type="OrthoDB" id="9800582at2"/>
<dbReference type="AlphaFoldDB" id="A0A3E2TGT0"/>
<comment type="caution">
    <text evidence="7">The sequence shown here is derived from an EMBL/GenBank/DDBJ whole genome shotgun (WGS) entry which is preliminary data.</text>
</comment>
<keyword evidence="4 5" id="KW-0479">Metal-binding</keyword>
<keyword evidence="3 4" id="KW-0520">NAD</keyword>
<dbReference type="Pfam" id="PF02146">
    <property type="entry name" value="SIR2"/>
    <property type="match status" value="1"/>
</dbReference>
<dbReference type="EMBL" id="QVEU01000011">
    <property type="protein sequence ID" value="RGB74417.1"/>
    <property type="molecule type" value="Genomic_DNA"/>
</dbReference>
<dbReference type="HAMAP" id="MF_01968">
    <property type="entry name" value="Sirtuin_ClassU"/>
    <property type="match status" value="1"/>
</dbReference>
<dbReference type="RefSeq" id="WP_117522311.1">
    <property type="nucleotide sequence ID" value="NZ_JBHWMK010000046.1"/>
</dbReference>
<feature type="binding site" evidence="4">
    <location>
        <position position="193"/>
    </location>
    <ligand>
        <name>NAD(+)</name>
        <dbReference type="ChEBI" id="CHEBI:57540"/>
    </ligand>
</feature>
<comment type="caution">
    <text evidence="4">Lacks conserved residue(s) required for the propagation of feature annotation.</text>
</comment>
<feature type="binding site" evidence="4">
    <location>
        <position position="23"/>
    </location>
    <ligand>
        <name>NAD(+)</name>
        <dbReference type="ChEBI" id="CHEBI:57540"/>
    </ligand>
</feature>
<feature type="binding site" evidence="4 5">
    <location>
        <position position="154"/>
    </location>
    <ligand>
        <name>Zn(2+)</name>
        <dbReference type="ChEBI" id="CHEBI:29105"/>
    </ligand>
</feature>
<feature type="binding site" evidence="4">
    <location>
        <position position="192"/>
    </location>
    <ligand>
        <name>NAD(+)</name>
        <dbReference type="ChEBI" id="CHEBI:57540"/>
    </ligand>
</feature>
<dbReference type="InterPro" id="IPR026590">
    <property type="entry name" value="Ssirtuin_cat_dom"/>
</dbReference>
<dbReference type="Gene3D" id="3.40.50.1220">
    <property type="entry name" value="TPP-binding domain"/>
    <property type="match status" value="1"/>
</dbReference>
<comment type="similarity">
    <text evidence="4">Belongs to the sirtuin family. Class U subfamily.</text>
</comment>
<feature type="binding site" evidence="4">
    <location>
        <position position="106"/>
    </location>
    <ligand>
        <name>NAD(+)</name>
        <dbReference type="ChEBI" id="CHEBI:57540"/>
    </ligand>
</feature>
<comment type="subcellular location">
    <subcellularLocation>
        <location evidence="4">Cytoplasm</location>
    </subcellularLocation>
</comment>
<feature type="binding site" evidence="4 5">
    <location>
        <position position="133"/>
    </location>
    <ligand>
        <name>Zn(2+)</name>
        <dbReference type="ChEBI" id="CHEBI:29105"/>
    </ligand>
</feature>
<feature type="binding site" evidence="4">
    <location>
        <position position="106"/>
    </location>
    <ligand>
        <name>nicotinamide</name>
        <dbReference type="ChEBI" id="CHEBI:17154"/>
    </ligand>
</feature>
<feature type="binding site" evidence="4">
    <location>
        <position position="34"/>
    </location>
    <ligand>
        <name>NAD(+)</name>
        <dbReference type="ChEBI" id="CHEBI:57540"/>
    </ligand>
</feature>
<evidence type="ECO:0000256" key="4">
    <source>
        <dbReference type="HAMAP-Rule" id="MF_01968"/>
    </source>
</evidence>
<gene>
    <name evidence="4" type="primary">cobB</name>
    <name evidence="7" type="ORF">DXA39_08615</name>
</gene>
<dbReference type="InterPro" id="IPR003000">
    <property type="entry name" value="Sirtuin"/>
</dbReference>
<keyword evidence="8" id="KW-1185">Reference proteome</keyword>
<feature type="domain" description="Deacetylase sirtuin-type" evidence="6">
    <location>
        <begin position="1"/>
        <end position="247"/>
    </location>
</feature>
<feature type="binding site" evidence="4">
    <location>
        <position position="232"/>
    </location>
    <ligand>
        <name>NAD(+)</name>
        <dbReference type="ChEBI" id="CHEBI:57540"/>
    </ligand>
</feature>
<sequence length="247" mass="27309">MDNIKEVSELIRDSNNIVFFGGAGVSTASGLPDFRSATGLYNRENNSNYSPEYMLSHEFFSKSPDEFMTYVKENLMIDGVEPNDCHYALEKLEKMGKLKGIITQNIDGLHQLAGSKNVIELHGSLAEYYCTSCGKKFDLDYVNKFDDIAYCDECNGIVRPDIVLYGEGLNQDNLSYAINLISNADVLIVGGTSLAVYPAAGLIDFYRGNKLILINMEATGRESAADYVIADDISKVMKEVVEELDGK</sequence>
<organism evidence="7 8">
    <name type="scientific">Anaerococcus nagyae</name>
    <dbReference type="NCBI Taxonomy" id="1755241"/>
    <lineage>
        <taxon>Bacteria</taxon>
        <taxon>Bacillati</taxon>
        <taxon>Bacillota</taxon>
        <taxon>Tissierellia</taxon>
        <taxon>Tissierellales</taxon>
        <taxon>Peptoniphilaceae</taxon>
        <taxon>Anaerococcus</taxon>
    </lineage>
</organism>
<dbReference type="InterPro" id="IPR026591">
    <property type="entry name" value="Sirtuin_cat_small_dom_sf"/>
</dbReference>
<dbReference type="GO" id="GO:0070403">
    <property type="term" value="F:NAD+ binding"/>
    <property type="evidence" value="ECO:0007669"/>
    <property type="project" value="UniProtKB-UniRule"/>
</dbReference>
<evidence type="ECO:0000256" key="3">
    <source>
        <dbReference type="ARBA" id="ARBA00023027"/>
    </source>
</evidence>
<dbReference type="GO" id="GO:0005737">
    <property type="term" value="C:cytoplasm"/>
    <property type="evidence" value="ECO:0007669"/>
    <property type="project" value="UniProtKB-SubCell"/>
</dbReference>
<dbReference type="PROSITE" id="PS50305">
    <property type="entry name" value="SIRTUIN"/>
    <property type="match status" value="1"/>
</dbReference>
<evidence type="ECO:0000256" key="1">
    <source>
        <dbReference type="ARBA" id="ARBA00022490"/>
    </source>
</evidence>
<feature type="binding site" evidence="4">
    <location>
        <position position="107"/>
    </location>
    <ligand>
        <name>nicotinamide</name>
        <dbReference type="ChEBI" id="CHEBI:17154"/>
    </ligand>
</feature>
<feature type="binding site" evidence="4">
    <location>
        <position position="233"/>
    </location>
    <ligand>
        <name>NAD(+)</name>
        <dbReference type="ChEBI" id="CHEBI:57540"/>
    </ligand>
</feature>
<feature type="binding site" evidence="4">
    <location>
        <position position="27"/>
    </location>
    <ligand>
        <name>NAD(+)</name>
        <dbReference type="ChEBI" id="CHEBI:57540"/>
    </ligand>
</feature>
<feature type="binding site" evidence="4 5">
    <location>
        <position position="130"/>
    </location>
    <ligand>
        <name>Zn(2+)</name>
        <dbReference type="ChEBI" id="CHEBI:29105"/>
    </ligand>
</feature>
<dbReference type="Gene3D" id="3.30.1600.10">
    <property type="entry name" value="SIR2/SIRT2 'Small Domain"/>
    <property type="match status" value="1"/>
</dbReference>
<evidence type="ECO:0000259" key="6">
    <source>
        <dbReference type="PROSITE" id="PS50305"/>
    </source>
</evidence>
<evidence type="ECO:0000256" key="5">
    <source>
        <dbReference type="PROSITE-ProRule" id="PRU00236"/>
    </source>
</evidence>
<dbReference type="SUPFAM" id="SSF52467">
    <property type="entry name" value="DHS-like NAD/FAD-binding domain"/>
    <property type="match status" value="1"/>
</dbReference>
<evidence type="ECO:0000313" key="7">
    <source>
        <dbReference type="EMBL" id="RGB74417.1"/>
    </source>
</evidence>
<dbReference type="GO" id="GO:0017136">
    <property type="term" value="F:histone deacetylase activity, NAD-dependent"/>
    <property type="evidence" value="ECO:0007669"/>
    <property type="project" value="TreeGrafter"/>
</dbReference>
<comment type="function">
    <text evidence="4">NAD-dependent protein deacetylase which modulates the activities of several enzymes which are inactive in their acetylated form.</text>
</comment>
<proteinExistence type="inferred from homology"/>
<keyword evidence="1 4" id="KW-0963">Cytoplasm</keyword>